<sequence>MCPFSLVVTGVDNALKHKGKHWVKVTDMFQTRFRSDSQRQWGSLTTTLAGTNIRALAVSNEDGLSGNC</sequence>
<gene>
    <name evidence="1" type="ORF">BS639_03475</name>
</gene>
<evidence type="ECO:0000313" key="1">
    <source>
        <dbReference type="EMBL" id="ORJ22656.1"/>
    </source>
</evidence>
<reference evidence="1 2" key="1">
    <citation type="journal article" date="2017" name="Int. J. Syst. Evol. Microbiol.">
        <title>Rouxiella badensis sp. nov. and Rouxiella silvae sp. nov. isolated from peat bog soil in Germany and emendation of the genus description.</title>
        <authorList>
            <person name="Le Fleche-Mateos A."/>
            <person name="Kugler J.H."/>
            <person name="Hansen S.H."/>
            <person name="Syldatk C."/>
            <person name="Hausmann R."/>
            <person name="Lomprez F."/>
            <person name="Vandenbogaert M."/>
            <person name="Manuguerra J.C."/>
            <person name="Grimont P.A."/>
        </authorList>
    </citation>
    <scope>NUCLEOTIDE SEQUENCE [LARGE SCALE GENOMIC DNA]</scope>
    <source>
        <strain evidence="1 2">213</strain>
    </source>
</reference>
<name>A0ABX3U593_9GAMM</name>
<keyword evidence="2" id="KW-1185">Reference proteome</keyword>
<comment type="caution">
    <text evidence="1">The sequence shown here is derived from an EMBL/GenBank/DDBJ whole genome shotgun (WGS) entry which is preliminary data.</text>
</comment>
<organism evidence="1 2">
    <name type="scientific">Rouxiella silvae</name>
    <dbReference type="NCBI Taxonomy" id="1646373"/>
    <lineage>
        <taxon>Bacteria</taxon>
        <taxon>Pseudomonadati</taxon>
        <taxon>Pseudomonadota</taxon>
        <taxon>Gammaproteobacteria</taxon>
        <taxon>Enterobacterales</taxon>
        <taxon>Yersiniaceae</taxon>
        <taxon>Rouxiella</taxon>
    </lineage>
</organism>
<dbReference type="Proteomes" id="UP000192722">
    <property type="component" value="Unassembled WGS sequence"/>
</dbReference>
<protein>
    <submittedName>
        <fullName evidence="1">Uncharacterized protein</fullName>
    </submittedName>
</protein>
<accession>A0ABX3U593</accession>
<proteinExistence type="predicted"/>
<dbReference type="EMBL" id="MRWD01000005">
    <property type="protein sequence ID" value="ORJ22656.1"/>
    <property type="molecule type" value="Genomic_DNA"/>
</dbReference>
<evidence type="ECO:0000313" key="2">
    <source>
        <dbReference type="Proteomes" id="UP000192722"/>
    </source>
</evidence>